<evidence type="ECO:0000313" key="9">
    <source>
        <dbReference type="EMBL" id="BCS90060.1"/>
    </source>
</evidence>
<proteinExistence type="inferred from homology"/>
<protein>
    <recommendedName>
        <fullName evidence="6">Chaperonin GroEL</fullName>
        <ecNumber evidence="6">5.6.1.7</ecNumber>
    </recommendedName>
    <alternativeName>
        <fullName evidence="6">60 kDa chaperonin</fullName>
    </alternativeName>
    <alternativeName>
        <fullName evidence="6">Chaperonin-60</fullName>
        <shortName evidence="6">Cpn60</shortName>
    </alternativeName>
</protein>
<feature type="binding site" evidence="6">
    <location>
        <begin position="29"/>
        <end position="32"/>
    </location>
    <ligand>
        <name>ATP</name>
        <dbReference type="ChEBI" id="CHEBI:30616"/>
    </ligand>
</feature>
<keyword evidence="10" id="KW-1185">Reference proteome</keyword>
<dbReference type="SUPFAM" id="SSF52029">
    <property type="entry name" value="GroEL apical domain-like"/>
    <property type="match status" value="1"/>
</dbReference>
<dbReference type="Proteomes" id="UP001053296">
    <property type="component" value="Chromosome"/>
</dbReference>
<dbReference type="PANTHER" id="PTHR45633">
    <property type="entry name" value="60 KDA HEAT SHOCK PROTEIN, MITOCHONDRIAL"/>
    <property type="match status" value="1"/>
</dbReference>
<keyword evidence="3 6" id="KW-0067">ATP-binding</keyword>
<organism evidence="9 10">
    <name type="scientific">Pseudodesulfovibrio sediminis</name>
    <dbReference type="NCBI Taxonomy" id="2810563"/>
    <lineage>
        <taxon>Bacteria</taxon>
        <taxon>Pseudomonadati</taxon>
        <taxon>Thermodesulfobacteriota</taxon>
        <taxon>Desulfovibrionia</taxon>
        <taxon>Desulfovibrionales</taxon>
        <taxon>Desulfovibrionaceae</taxon>
    </lineage>
</organism>
<feature type="binding site" evidence="6">
    <location>
        <begin position="478"/>
        <end position="480"/>
    </location>
    <ligand>
        <name>ATP</name>
        <dbReference type="ChEBI" id="CHEBI:30616"/>
    </ligand>
</feature>
<evidence type="ECO:0000256" key="4">
    <source>
        <dbReference type="ARBA" id="ARBA00023186"/>
    </source>
</evidence>
<gene>
    <name evidence="9" type="primary">groL_2</name>
    <name evidence="6" type="synonym">groEL</name>
    <name evidence="6" type="synonym">groL</name>
    <name evidence="9" type="ORF">PSDVSF_33020</name>
</gene>
<dbReference type="EC" id="5.6.1.7" evidence="6"/>
<dbReference type="InterPro" id="IPR018370">
    <property type="entry name" value="Chaperonin_Cpn60_CS"/>
</dbReference>
<feature type="binding site" evidence="6">
    <location>
        <position position="414"/>
    </location>
    <ligand>
        <name>ATP</name>
        <dbReference type="ChEBI" id="CHEBI:30616"/>
    </ligand>
</feature>
<evidence type="ECO:0000256" key="3">
    <source>
        <dbReference type="ARBA" id="ARBA00022840"/>
    </source>
</evidence>
<dbReference type="InterPro" id="IPR001844">
    <property type="entry name" value="Cpn60/GroEL"/>
</dbReference>
<dbReference type="Gene3D" id="1.10.560.10">
    <property type="entry name" value="GroEL-like equatorial domain"/>
    <property type="match status" value="1"/>
</dbReference>
<dbReference type="NCBIfam" id="NF009489">
    <property type="entry name" value="PRK12851.1"/>
    <property type="match status" value="1"/>
</dbReference>
<dbReference type="InterPro" id="IPR002423">
    <property type="entry name" value="Cpn60/GroEL/TCP-1"/>
</dbReference>
<dbReference type="Gene3D" id="3.50.7.10">
    <property type="entry name" value="GroEL"/>
    <property type="match status" value="1"/>
</dbReference>
<dbReference type="Pfam" id="PF00118">
    <property type="entry name" value="Cpn60_TCP1"/>
    <property type="match status" value="1"/>
</dbReference>
<evidence type="ECO:0000313" key="10">
    <source>
        <dbReference type="Proteomes" id="UP001053296"/>
    </source>
</evidence>
<dbReference type="InterPro" id="IPR027409">
    <property type="entry name" value="GroEL-like_apical_dom_sf"/>
</dbReference>
<keyword evidence="4 6" id="KW-0143">Chaperone</keyword>
<comment type="subunit">
    <text evidence="6 8">Forms a cylinder of 14 subunits composed of two heptameric rings stacked back-to-back. Interacts with the co-chaperonin GroES.</text>
</comment>
<comment type="function">
    <text evidence="6 8">Together with its co-chaperonin GroES, plays an essential role in assisting protein folding. The GroEL-GroES system forms a nano-cage that allows encapsulation of the non-native substrate proteins and provides a physical environment optimized to promote and accelerate protein folding.</text>
</comment>
<evidence type="ECO:0000256" key="2">
    <source>
        <dbReference type="ARBA" id="ARBA00022741"/>
    </source>
</evidence>
<evidence type="ECO:0000256" key="7">
    <source>
        <dbReference type="RuleBase" id="RU000418"/>
    </source>
</evidence>
<keyword evidence="5 6" id="KW-0413">Isomerase</keyword>
<dbReference type="EMBL" id="AP024485">
    <property type="protein sequence ID" value="BCS90060.1"/>
    <property type="molecule type" value="Genomic_DNA"/>
</dbReference>
<dbReference type="InterPro" id="IPR027410">
    <property type="entry name" value="TCP-1-like_intermed_sf"/>
</dbReference>
<evidence type="ECO:0000256" key="1">
    <source>
        <dbReference type="ARBA" id="ARBA00006607"/>
    </source>
</evidence>
<dbReference type="NCBIfam" id="TIGR02348">
    <property type="entry name" value="GroEL"/>
    <property type="match status" value="1"/>
</dbReference>
<accession>A0ABN6EX38</accession>
<feature type="binding site" evidence="6">
    <location>
        <position position="494"/>
    </location>
    <ligand>
        <name>ATP</name>
        <dbReference type="ChEBI" id="CHEBI:30616"/>
    </ligand>
</feature>
<reference evidence="9" key="1">
    <citation type="journal article" date="2022" name="Arch. Microbiol.">
        <title>Pseudodesulfovibrio sediminis sp. nov., a mesophilic and neutrophilic sulfate-reducing bacterium isolated from sediment of a brackish lake.</title>
        <authorList>
            <person name="Takahashi A."/>
            <person name="Kojima H."/>
            <person name="Watanabe M."/>
            <person name="Fukui M."/>
        </authorList>
    </citation>
    <scope>NUCLEOTIDE SEQUENCE</scope>
    <source>
        <strain evidence="9">SF6</strain>
    </source>
</reference>
<dbReference type="NCBIfam" id="NF000592">
    <property type="entry name" value="PRK00013.1"/>
    <property type="match status" value="1"/>
</dbReference>
<name>A0ABN6EX38_9BACT</name>
<dbReference type="SUPFAM" id="SSF54849">
    <property type="entry name" value="GroEL-intermediate domain like"/>
    <property type="match status" value="1"/>
</dbReference>
<dbReference type="InterPro" id="IPR027413">
    <property type="entry name" value="GROEL-like_equatorial_sf"/>
</dbReference>
<evidence type="ECO:0000256" key="8">
    <source>
        <dbReference type="RuleBase" id="RU000419"/>
    </source>
</evidence>
<dbReference type="Gene3D" id="3.30.260.10">
    <property type="entry name" value="TCP-1-like chaperonin intermediate domain"/>
    <property type="match status" value="1"/>
</dbReference>
<feature type="binding site" evidence="6">
    <location>
        <position position="50"/>
    </location>
    <ligand>
        <name>ATP</name>
        <dbReference type="ChEBI" id="CHEBI:30616"/>
    </ligand>
</feature>
<dbReference type="NCBIfam" id="NF009487">
    <property type="entry name" value="PRK12849.1"/>
    <property type="match status" value="1"/>
</dbReference>
<dbReference type="CDD" id="cd03344">
    <property type="entry name" value="GroEL"/>
    <property type="match status" value="1"/>
</dbReference>
<dbReference type="RefSeq" id="WP_229592002.1">
    <property type="nucleotide sequence ID" value="NZ_AP024485.1"/>
</dbReference>
<keyword evidence="2 6" id="KW-0547">Nucleotide-binding</keyword>
<feature type="binding site" evidence="6">
    <location>
        <begin position="86"/>
        <end position="90"/>
    </location>
    <ligand>
        <name>ATP</name>
        <dbReference type="ChEBI" id="CHEBI:30616"/>
    </ligand>
</feature>
<dbReference type="NCBIfam" id="NF009488">
    <property type="entry name" value="PRK12850.1"/>
    <property type="match status" value="1"/>
</dbReference>
<dbReference type="PROSITE" id="PS00296">
    <property type="entry name" value="CHAPERONINS_CPN60"/>
    <property type="match status" value="1"/>
</dbReference>
<comment type="similarity">
    <text evidence="1 6 7">Belongs to the chaperonin (HSP60) family.</text>
</comment>
<dbReference type="HAMAP" id="MF_00600">
    <property type="entry name" value="CH60"/>
    <property type="match status" value="1"/>
</dbReference>
<evidence type="ECO:0000256" key="6">
    <source>
        <dbReference type="HAMAP-Rule" id="MF_00600"/>
    </source>
</evidence>
<evidence type="ECO:0000256" key="5">
    <source>
        <dbReference type="ARBA" id="ARBA00023235"/>
    </source>
</evidence>
<sequence length="553" mass="58162">MSKEILFDAKAREKLKAGVDKLANAVKVTLGPKGRNVVMEKSFGSPTITKDGVSVAKEIELEDKFENMGAQMVKEVASKTSDVAGDGTTTATVLAQAIFTEGVKLVAAGRSPMSIKRGIDKAVEAIVADLEKVAKPTRDQKEIAQVGTISANNDATIGNIIAEAMNKVGKEGVITVEEAKGLDTTLDVVEGMQFDRGYLSPYFVTNTERMTCEMEEPLILINEKKISNMKELLPVLEQCAKMSKPLMIIAEDIEGEALATLVVNKLRGTLNVVAIKAPGFGERRKAMLKDIATLTGGQVVSEDLGIKIESMTVNDLGSCKRVVIDKENTVIVDGAGKADEIKARIQQIRAEIADSTSDYDREKLQERLAKIVGGVAVINVGAATETEMKEKKARVEDALNATRAAVEEGIVPGGGVVLARSGAATAKVKAADDDEQAGINIICRAVEEPLRQIAANAGLEGSIVVEKIKEGKGGMGYNAATDTYEDLIKVGVIDPKKVTRTALQNAASVAGLLLTTECAIADKPEPAGAAGGMPPMGGMGGGMPGMGGMGGMY</sequence>
<dbReference type="PRINTS" id="PR00298">
    <property type="entry name" value="CHAPERONIN60"/>
</dbReference>
<dbReference type="SUPFAM" id="SSF48592">
    <property type="entry name" value="GroEL equatorial domain-like"/>
    <property type="match status" value="1"/>
</dbReference>
<keyword evidence="6" id="KW-0963">Cytoplasm</keyword>
<comment type="subcellular location">
    <subcellularLocation>
        <location evidence="6">Cytoplasm</location>
    </subcellularLocation>
</comment>